<gene>
    <name evidence="2" type="ORF">OOU_Y34scaffold00122g2</name>
</gene>
<proteinExistence type="predicted"/>
<evidence type="ECO:0000256" key="1">
    <source>
        <dbReference type="SAM" id="MobiDB-lite"/>
    </source>
</evidence>
<dbReference type="Proteomes" id="UP000011086">
    <property type="component" value="Unassembled WGS sequence"/>
</dbReference>
<accession>A0AA97P8I9</accession>
<organism evidence="2">
    <name type="scientific">Pyricularia oryzae (strain Y34)</name>
    <name type="common">Rice blast fungus</name>
    <name type="synonym">Magnaporthe oryzae</name>
    <dbReference type="NCBI Taxonomy" id="1143189"/>
    <lineage>
        <taxon>Eukaryota</taxon>
        <taxon>Fungi</taxon>
        <taxon>Dikarya</taxon>
        <taxon>Ascomycota</taxon>
        <taxon>Pezizomycotina</taxon>
        <taxon>Sordariomycetes</taxon>
        <taxon>Sordariomycetidae</taxon>
        <taxon>Magnaporthales</taxon>
        <taxon>Pyriculariaceae</taxon>
        <taxon>Pyricularia</taxon>
    </lineage>
</organism>
<reference evidence="2" key="1">
    <citation type="journal article" date="2012" name="PLoS Genet.">
        <title>Comparative analysis of the genomes of two field isolates of the rice blast fungus Magnaporthe oryzae.</title>
        <authorList>
            <person name="Xue M."/>
            <person name="Yang J."/>
            <person name="Li Z."/>
            <person name="Hu S."/>
            <person name="Yao N."/>
            <person name="Dean R.A."/>
            <person name="Zhao W."/>
            <person name="Shen M."/>
            <person name="Zhang H."/>
            <person name="Li C."/>
            <person name="Liu L."/>
            <person name="Cao L."/>
            <person name="Xu X."/>
            <person name="Xing Y."/>
            <person name="Hsiang T."/>
            <person name="Zhang Z."/>
            <person name="Xu J.R."/>
            <person name="Peng Y.L."/>
        </authorList>
    </citation>
    <scope>NUCLEOTIDE SEQUENCE</scope>
    <source>
        <strain evidence="2">Y34</strain>
    </source>
</reference>
<feature type="compositionally biased region" description="Polar residues" evidence="1">
    <location>
        <begin position="21"/>
        <end position="32"/>
    </location>
</feature>
<dbReference type="EMBL" id="JH793690">
    <property type="protein sequence ID" value="ELQ43933.1"/>
    <property type="molecule type" value="Genomic_DNA"/>
</dbReference>
<dbReference type="AlphaFoldDB" id="A0AA97P8I9"/>
<name>A0AA97P8I9_PYRO3</name>
<sequence>MSEYKPPRTMRNAPLKDLEVYTSSSQNAQSITERPWEHAPQTNTVQSPSLEELSHYKPPASTMRGLSLEDFLAPNLPTRTVRRLLLKETPLSARGYPFSSPQVCELAPFVGQVSQGYAPDHGHRGKQTTLKPNTTETRVQGHTVLIEETSLEDGTPKFNKAKQSVKYNREGGETISTTATLLD</sequence>
<evidence type="ECO:0000313" key="2">
    <source>
        <dbReference type="EMBL" id="ELQ43933.1"/>
    </source>
</evidence>
<protein>
    <submittedName>
        <fullName evidence="2">Uncharacterized protein</fullName>
    </submittedName>
</protein>
<feature type="region of interest" description="Disordered" evidence="1">
    <location>
        <begin position="1"/>
        <end position="58"/>
    </location>
</feature>
<feature type="compositionally biased region" description="Polar residues" evidence="1">
    <location>
        <begin position="40"/>
        <end position="49"/>
    </location>
</feature>